<keyword evidence="2" id="KW-1185">Reference proteome</keyword>
<comment type="caution">
    <text evidence="1">The sequence shown here is derived from an EMBL/GenBank/DDBJ whole genome shotgun (WGS) entry which is preliminary data.</text>
</comment>
<organism evidence="1 2">
    <name type="scientific">Chrysochromulina tobinii</name>
    <dbReference type="NCBI Taxonomy" id="1460289"/>
    <lineage>
        <taxon>Eukaryota</taxon>
        <taxon>Haptista</taxon>
        <taxon>Haptophyta</taxon>
        <taxon>Prymnesiophyceae</taxon>
        <taxon>Prymnesiales</taxon>
        <taxon>Chrysochromulinaceae</taxon>
        <taxon>Chrysochromulina</taxon>
    </lineage>
</organism>
<gene>
    <name evidence="1" type="ORF">Ctob_008660</name>
</gene>
<sequence>MTVLRHPVSRVWALYAHGRRQGYLPFLMKNLSWFLERPLLNINQFFGIDYAVGPDEQPWDDDPTPPGKNSAFVLHQSELFNRMTRSFGEPLHEYGKGEAVEWMNRTCGGISFGNPSCAENGMQSPYGEPIEWTPENIEAVESEWYARAVERLGTMSHIGFTEGVPEDELDVTQDLIASAWPKLIRKGTACRLGIEDPVDFAAVGLAPKPDPYTRSLIEKANRLDVALYVEAMRMTSGLDGGLVLVTVTDHGSGTTNFGKALNTHPCMFDLGEPFSNPSGLWSKTEVEGCPFPEAIFDAESGTLTKSDNLKLAQEIHMLRHKPLSIRGPGASPSGPLTWGQIFADLSEPPSLYDGLEYDLGEYFIRIRDHVCASVPEDICPPANCTITLKMFPQWLNGLTGAQNFADDPVPKCTAARNEKAMLAWKIELESMRLNPKIATFTLLRDEKSRQFSIFRRFSAPDTEFDCGFARDVPEFASVSHDYTDRWMEIEDCWTGTEGAAKCLRDALQLVGLSDEPMGDLGTKVMAAPSNHLYNISTKSCVTDPEAIFKRMEADDPDGDVQIVPMRSETIRRLKP</sequence>
<accession>A0A0M0JWR8</accession>
<name>A0A0M0JWR8_9EUKA</name>
<protein>
    <submittedName>
        <fullName evidence="1">Uncharacterized protein</fullName>
    </submittedName>
</protein>
<dbReference type="Proteomes" id="UP000037460">
    <property type="component" value="Unassembled WGS sequence"/>
</dbReference>
<reference evidence="2" key="1">
    <citation type="journal article" date="2015" name="PLoS Genet.">
        <title>Genome Sequence and Transcriptome Analyses of Chrysochromulina tobin: Metabolic Tools for Enhanced Algal Fitness in the Prominent Order Prymnesiales (Haptophyceae).</title>
        <authorList>
            <person name="Hovde B.T."/>
            <person name="Deodato C.R."/>
            <person name="Hunsperger H.M."/>
            <person name="Ryken S.A."/>
            <person name="Yost W."/>
            <person name="Jha R.K."/>
            <person name="Patterson J."/>
            <person name="Monnat R.J. Jr."/>
            <person name="Barlow S.B."/>
            <person name="Starkenburg S.R."/>
            <person name="Cattolico R.A."/>
        </authorList>
    </citation>
    <scope>NUCLEOTIDE SEQUENCE</scope>
    <source>
        <strain evidence="2">CCMP291</strain>
    </source>
</reference>
<dbReference type="AlphaFoldDB" id="A0A0M0JWR8"/>
<evidence type="ECO:0000313" key="1">
    <source>
        <dbReference type="EMBL" id="KOO31106.1"/>
    </source>
</evidence>
<dbReference type="EMBL" id="JWZX01002085">
    <property type="protein sequence ID" value="KOO31106.1"/>
    <property type="molecule type" value="Genomic_DNA"/>
</dbReference>
<proteinExistence type="predicted"/>
<evidence type="ECO:0000313" key="2">
    <source>
        <dbReference type="Proteomes" id="UP000037460"/>
    </source>
</evidence>